<sequence>MSTARSLFRLRLRAGVRPATAAPRPPVRAWAALVALVCLLAFPTGAAAAQTAGAPAGVPPHAQPVGAPTDAVPLVAGGDTVYSDAGVSCTVVVNLAIGDDRFGLLPGTCTDGFPHWYADPGLTVPIGPTTSGVFPTHGLFAYENPAVPVERTPNCGGAPLTSAGNPTVGQTVTRGGTTTGCHSGTVTALNVTINFGGGVVVTGLIQTNLCMEPGDRNGPLTSGTTLLGIPVGGSGNCSSGGTTYYQPVPQVLAQYGASLV</sequence>
<gene>
    <name evidence="7" type="ORF">FH715_02010</name>
</gene>
<organism evidence="7 8">
    <name type="scientific">Streptomyces sedi</name>
    <dbReference type="NCBI Taxonomy" id="555059"/>
    <lineage>
        <taxon>Bacteria</taxon>
        <taxon>Bacillati</taxon>
        <taxon>Actinomycetota</taxon>
        <taxon>Actinomycetes</taxon>
        <taxon>Kitasatosporales</taxon>
        <taxon>Streptomycetaceae</taxon>
        <taxon>Streptomyces</taxon>
    </lineage>
</organism>
<dbReference type="Proteomes" id="UP000311713">
    <property type="component" value="Unassembled WGS sequence"/>
</dbReference>
<dbReference type="InterPro" id="IPR001316">
    <property type="entry name" value="Pept_S1A_streptogrisin"/>
</dbReference>
<keyword evidence="3" id="KW-0378">Hydrolase</keyword>
<protein>
    <submittedName>
        <fullName evidence="7">Serine protease</fullName>
    </submittedName>
</protein>
<dbReference type="SUPFAM" id="SSF50494">
    <property type="entry name" value="Trypsin-like serine proteases"/>
    <property type="match status" value="1"/>
</dbReference>
<reference evidence="7 8" key="1">
    <citation type="submission" date="2019-06" db="EMBL/GenBank/DDBJ databases">
        <title>Draft genome of Streptomyces sedi sp. JCM16909.</title>
        <authorList>
            <person name="Klykleung N."/>
            <person name="Tanasupawat S."/>
            <person name="Kudo T."/>
            <person name="Yuki M."/>
            <person name="Ohkuma M."/>
        </authorList>
    </citation>
    <scope>NUCLEOTIDE SEQUENCE [LARGE SCALE GENOMIC DNA]</scope>
    <source>
        <strain evidence="7 8">JCM 16909</strain>
    </source>
</reference>
<evidence type="ECO:0000256" key="1">
    <source>
        <dbReference type="ARBA" id="ARBA00007664"/>
    </source>
</evidence>
<dbReference type="RefSeq" id="WP_139640219.1">
    <property type="nucleotide sequence ID" value="NZ_BAAAZS010000066.1"/>
</dbReference>
<name>A0A5C4VGB2_9ACTN</name>
<dbReference type="InterPro" id="IPR043504">
    <property type="entry name" value="Peptidase_S1_PA_chymotrypsin"/>
</dbReference>
<dbReference type="AlphaFoldDB" id="A0A5C4VGB2"/>
<evidence type="ECO:0000313" key="7">
    <source>
        <dbReference type="EMBL" id="TNM34466.1"/>
    </source>
</evidence>
<dbReference type="GO" id="GO:0006508">
    <property type="term" value="P:proteolysis"/>
    <property type="evidence" value="ECO:0007669"/>
    <property type="project" value="UniProtKB-KW"/>
</dbReference>
<dbReference type="Gene3D" id="2.40.10.10">
    <property type="entry name" value="Trypsin-like serine proteases"/>
    <property type="match status" value="2"/>
</dbReference>
<keyword evidence="8" id="KW-1185">Reference proteome</keyword>
<dbReference type="InterPro" id="IPR009003">
    <property type="entry name" value="Peptidase_S1_PA"/>
</dbReference>
<comment type="similarity">
    <text evidence="1">Belongs to the peptidase S1 family.</text>
</comment>
<keyword evidence="5" id="KW-1015">Disulfide bond</keyword>
<keyword evidence="6" id="KW-0732">Signal</keyword>
<evidence type="ECO:0000256" key="5">
    <source>
        <dbReference type="ARBA" id="ARBA00023157"/>
    </source>
</evidence>
<evidence type="ECO:0000256" key="3">
    <source>
        <dbReference type="ARBA" id="ARBA00022801"/>
    </source>
</evidence>
<accession>A0A5C4VGB2</accession>
<dbReference type="GO" id="GO:0004252">
    <property type="term" value="F:serine-type endopeptidase activity"/>
    <property type="evidence" value="ECO:0007669"/>
    <property type="project" value="InterPro"/>
</dbReference>
<evidence type="ECO:0000256" key="2">
    <source>
        <dbReference type="ARBA" id="ARBA00022670"/>
    </source>
</evidence>
<comment type="caution">
    <text evidence="7">The sequence shown here is derived from an EMBL/GenBank/DDBJ whole genome shotgun (WGS) entry which is preliminary data.</text>
</comment>
<feature type="signal peptide" evidence="6">
    <location>
        <begin position="1"/>
        <end position="48"/>
    </location>
</feature>
<dbReference type="PRINTS" id="PR00861">
    <property type="entry name" value="ALYTICPTASE"/>
</dbReference>
<evidence type="ECO:0000313" key="8">
    <source>
        <dbReference type="Proteomes" id="UP000311713"/>
    </source>
</evidence>
<dbReference type="OrthoDB" id="8781117at2"/>
<keyword evidence="2 7" id="KW-0645">Protease</keyword>
<feature type="chain" id="PRO_5023056332" evidence="6">
    <location>
        <begin position="49"/>
        <end position="260"/>
    </location>
</feature>
<proteinExistence type="inferred from homology"/>
<evidence type="ECO:0000256" key="4">
    <source>
        <dbReference type="ARBA" id="ARBA00022825"/>
    </source>
</evidence>
<keyword evidence="4" id="KW-0720">Serine protease</keyword>
<evidence type="ECO:0000256" key="6">
    <source>
        <dbReference type="SAM" id="SignalP"/>
    </source>
</evidence>
<dbReference type="EMBL" id="VDGT01000001">
    <property type="protein sequence ID" value="TNM34466.1"/>
    <property type="molecule type" value="Genomic_DNA"/>
</dbReference>
<dbReference type="CDD" id="cd21112">
    <property type="entry name" value="alphaLP-like"/>
    <property type="match status" value="1"/>
</dbReference>